<keyword evidence="1" id="KW-0675">Receptor</keyword>
<evidence type="ECO:0000313" key="1">
    <source>
        <dbReference type="EMBL" id="DAF49421.1"/>
    </source>
</evidence>
<dbReference type="Gene3D" id="2.60.520.10">
    <property type="entry name" value="Phage fibre proteins"/>
    <property type="match status" value="1"/>
</dbReference>
<sequence length="212" mass="23878">MLKGHVFSEQIFGNQIFALFINTFLHGRNGVSNNYKEGMAITYSGSNIHIASGAVCIQGRFLEEDSGKDIVADTDSQYCSLVLEINLDAVNTSSSFLQADYKIIKNASNYPALIQNNIVKNNAGTYQYELARFRTSSSGITDFQDKRTFLDFDTIWDFIEQEWNVKLSELEELLAKVEDGSAYFLNSRLKIFHNQADDSQGKEGDIGLVYFD</sequence>
<proteinExistence type="predicted"/>
<name>A0A8S5SEK2_9CAUD</name>
<protein>
    <submittedName>
        <fullName evidence="1">Receptor Binding Protein sandwich domain, phage receptor</fullName>
    </submittedName>
</protein>
<reference evidence="1" key="1">
    <citation type="journal article" date="2021" name="Proc. Natl. Acad. Sci. U.S.A.">
        <title>A Catalog of Tens of Thousands of Viruses from Human Metagenomes Reveals Hidden Associations with Chronic Diseases.</title>
        <authorList>
            <person name="Tisza M.J."/>
            <person name="Buck C.B."/>
        </authorList>
    </citation>
    <scope>NUCLEOTIDE SEQUENCE</scope>
    <source>
        <strain evidence="1">Ct8mY9</strain>
    </source>
</reference>
<accession>A0A8S5SEK2</accession>
<organism evidence="1">
    <name type="scientific">Myoviridae sp. ct8mY9</name>
    <dbReference type="NCBI Taxonomy" id="2827664"/>
    <lineage>
        <taxon>Viruses</taxon>
        <taxon>Duplodnaviria</taxon>
        <taxon>Heunggongvirae</taxon>
        <taxon>Uroviricota</taxon>
        <taxon>Caudoviricetes</taxon>
    </lineage>
</organism>
<dbReference type="EMBL" id="BK032581">
    <property type="protein sequence ID" value="DAF49421.1"/>
    <property type="molecule type" value="Genomic_DNA"/>
</dbReference>